<dbReference type="EMBL" id="HBUE01271356">
    <property type="protein sequence ID" value="CAG6564115.1"/>
    <property type="molecule type" value="Transcribed_RNA"/>
</dbReference>
<organism evidence="2">
    <name type="scientific">Culex pipiens</name>
    <name type="common">House mosquito</name>
    <dbReference type="NCBI Taxonomy" id="7175"/>
    <lineage>
        <taxon>Eukaryota</taxon>
        <taxon>Metazoa</taxon>
        <taxon>Ecdysozoa</taxon>
        <taxon>Arthropoda</taxon>
        <taxon>Hexapoda</taxon>
        <taxon>Insecta</taxon>
        <taxon>Pterygota</taxon>
        <taxon>Neoptera</taxon>
        <taxon>Endopterygota</taxon>
        <taxon>Diptera</taxon>
        <taxon>Nematocera</taxon>
        <taxon>Culicoidea</taxon>
        <taxon>Culicidae</taxon>
        <taxon>Culicinae</taxon>
        <taxon>Culicini</taxon>
        <taxon>Culex</taxon>
        <taxon>Culex</taxon>
    </lineage>
</organism>
<dbReference type="EMBL" id="HBUE01271358">
    <property type="protein sequence ID" value="CAG6564121.1"/>
    <property type="molecule type" value="Transcribed_RNA"/>
</dbReference>
<evidence type="ECO:0000313" key="2">
    <source>
        <dbReference type="EMBL" id="CAG6564115.1"/>
    </source>
</evidence>
<sequence>MKRWRLAATIHLLVLRTTMKTMTMMMMIMRTRTDWNRARSNTLATRWGPRQTGRDRRAAARNGRPRRVKSTVTCAARSSTGSEASRRIWNLYTRRKRFPAESVARRWAGGRLCSDT</sequence>
<reference evidence="2" key="1">
    <citation type="submission" date="2021-05" db="EMBL/GenBank/DDBJ databases">
        <authorList>
            <person name="Alioto T."/>
            <person name="Alioto T."/>
            <person name="Gomez Garrido J."/>
        </authorList>
    </citation>
    <scope>NUCLEOTIDE SEQUENCE</scope>
</reference>
<evidence type="ECO:0000256" key="1">
    <source>
        <dbReference type="SAM" id="MobiDB-lite"/>
    </source>
</evidence>
<dbReference type="AlphaFoldDB" id="A0A8D8NGK0"/>
<feature type="region of interest" description="Disordered" evidence="1">
    <location>
        <begin position="47"/>
        <end position="79"/>
    </location>
</feature>
<dbReference type="EMBL" id="HBUE01166054">
    <property type="protein sequence ID" value="CAG6512657.1"/>
    <property type="molecule type" value="Transcribed_RNA"/>
</dbReference>
<protein>
    <submittedName>
        <fullName evidence="2">(northern house mosquito) hypothetical protein</fullName>
    </submittedName>
</protein>
<dbReference type="EMBL" id="HBUE01166053">
    <property type="protein sequence ID" value="CAG6512654.1"/>
    <property type="molecule type" value="Transcribed_RNA"/>
</dbReference>
<accession>A0A8D8NGK0</accession>
<proteinExistence type="predicted"/>
<name>A0A8D8NGK0_CULPI</name>
<dbReference type="EMBL" id="HBUE01271357">
    <property type="protein sequence ID" value="CAG6564118.1"/>
    <property type="molecule type" value="Transcribed_RNA"/>
</dbReference>
<feature type="compositionally biased region" description="Polar residues" evidence="1">
    <location>
        <begin position="70"/>
        <end position="79"/>
    </location>
</feature>
<dbReference type="EMBL" id="HBUE01166055">
    <property type="protein sequence ID" value="CAG6512660.1"/>
    <property type="molecule type" value="Transcribed_RNA"/>
</dbReference>